<evidence type="ECO:0000256" key="7">
    <source>
        <dbReference type="ARBA" id="ARBA00023306"/>
    </source>
</evidence>
<evidence type="ECO:0000256" key="8">
    <source>
        <dbReference type="ARBA" id="ARBA00023328"/>
    </source>
</evidence>
<feature type="compositionally biased region" description="Polar residues" evidence="11">
    <location>
        <begin position="236"/>
        <end position="272"/>
    </location>
</feature>
<dbReference type="GO" id="GO:0007059">
    <property type="term" value="P:chromosome segregation"/>
    <property type="evidence" value="ECO:0007669"/>
    <property type="project" value="InterPro"/>
</dbReference>
<keyword evidence="14" id="KW-1185">Reference proteome</keyword>
<organism evidence="13 14">
    <name type="scientific">Papaver nudicaule</name>
    <name type="common">Iceland poppy</name>
    <dbReference type="NCBI Taxonomy" id="74823"/>
    <lineage>
        <taxon>Eukaryota</taxon>
        <taxon>Viridiplantae</taxon>
        <taxon>Streptophyta</taxon>
        <taxon>Embryophyta</taxon>
        <taxon>Tracheophyta</taxon>
        <taxon>Spermatophyta</taxon>
        <taxon>Magnoliopsida</taxon>
        <taxon>Ranunculales</taxon>
        <taxon>Papaveraceae</taxon>
        <taxon>Papaveroideae</taxon>
        <taxon>Papaver</taxon>
    </lineage>
</organism>
<evidence type="ECO:0000256" key="10">
    <source>
        <dbReference type="SAM" id="Coils"/>
    </source>
</evidence>
<keyword evidence="6 10" id="KW-0175">Coiled coil</keyword>
<evidence type="ECO:0000313" key="13">
    <source>
        <dbReference type="EMBL" id="MCL7035959.1"/>
    </source>
</evidence>
<evidence type="ECO:0000256" key="6">
    <source>
        <dbReference type="ARBA" id="ARBA00023054"/>
    </source>
</evidence>
<feature type="domain" description="Chromosome segregation protein Spc25 C-terminal" evidence="12">
    <location>
        <begin position="159"/>
        <end position="226"/>
    </location>
</feature>
<comment type="function">
    <text evidence="9">Acts as a component of the essential kinetochore-associated NDC80 complex, which is required for chromosome segregation and spindle checkpoint activity.</text>
</comment>
<keyword evidence="4 9" id="KW-0132">Cell division</keyword>
<accession>A0AA41V9I7</accession>
<dbReference type="CDD" id="cd23784">
    <property type="entry name" value="RWD_Spc25"/>
    <property type="match status" value="1"/>
</dbReference>
<dbReference type="Proteomes" id="UP001177140">
    <property type="component" value="Unassembled WGS sequence"/>
</dbReference>
<reference evidence="13" key="1">
    <citation type="submission" date="2022-03" db="EMBL/GenBank/DDBJ databases">
        <title>A functionally conserved STORR gene fusion in Papaver species that diverged 16.8 million years ago.</title>
        <authorList>
            <person name="Catania T."/>
        </authorList>
    </citation>
    <scope>NUCLEOTIDE SEQUENCE</scope>
    <source>
        <strain evidence="13">S-191538</strain>
    </source>
</reference>
<dbReference type="GO" id="GO:0031262">
    <property type="term" value="C:Ndc80 complex"/>
    <property type="evidence" value="ECO:0007669"/>
    <property type="project" value="InterPro"/>
</dbReference>
<evidence type="ECO:0000313" key="14">
    <source>
        <dbReference type="Proteomes" id="UP001177140"/>
    </source>
</evidence>
<gene>
    <name evidence="13" type="ORF">MKW94_001929</name>
</gene>
<feature type="compositionally biased region" description="Low complexity" evidence="11">
    <location>
        <begin position="295"/>
        <end position="312"/>
    </location>
</feature>
<feature type="coiled-coil region" evidence="10">
    <location>
        <begin position="54"/>
        <end position="102"/>
    </location>
</feature>
<dbReference type="PANTHER" id="PTHR14281">
    <property type="entry name" value="KINETOCHORE PROTEIN SPC25-RELATED"/>
    <property type="match status" value="1"/>
</dbReference>
<dbReference type="PANTHER" id="PTHR14281:SF0">
    <property type="entry name" value="KINETOCHORE PROTEIN SPC25"/>
    <property type="match status" value="1"/>
</dbReference>
<dbReference type="EMBL" id="JAJJMA010162761">
    <property type="protein sequence ID" value="MCL7035959.1"/>
    <property type="molecule type" value="Genomic_DNA"/>
</dbReference>
<keyword evidence="8 9" id="KW-0137">Centromere</keyword>
<dbReference type="InterPro" id="IPR013255">
    <property type="entry name" value="Spc25_C"/>
</dbReference>
<evidence type="ECO:0000256" key="4">
    <source>
        <dbReference type="ARBA" id="ARBA00022618"/>
    </source>
</evidence>
<sequence length="318" mass="36044">MGEMIQKMQKLRLECESELPIHIQRATSALTSFRNSLDLIKLKSEQTSPNLEKLGQLKTRLRELEDELVKALAVKTDKEAKRMDLNDSVLAAKARIEELRRTVQIKIAKEKEYGEIISRQLLAIEVQEEKVKKKIDHKESTEDAISWYNKVLGFRIEGGRGVKFIFNNINTKDPHEEYSFVVRHEDNTYTLLDCHPYLEDTQELVQELNRTNGLFKFVRIMREKFQAAVSNGHPDQATSVHPESATVSLSAPTSSVSANGSESRNKQNQLPGQQGALEVRNKKVKRGGVDKSQILSPASASSYRRSPRLLASHVAKHT</sequence>
<feature type="region of interest" description="Disordered" evidence="11">
    <location>
        <begin position="232"/>
        <end position="318"/>
    </location>
</feature>
<keyword evidence="9" id="KW-0539">Nucleus</keyword>
<dbReference type="Gene3D" id="3.30.457.50">
    <property type="entry name" value="Chromosome segregation protein Spc25"/>
    <property type="match status" value="1"/>
</dbReference>
<comment type="subunit">
    <text evidence="9">Component of the NDC80 complex.</text>
</comment>
<dbReference type="GO" id="GO:0051301">
    <property type="term" value="P:cell division"/>
    <property type="evidence" value="ECO:0007669"/>
    <property type="project" value="UniProtKB-UniRule"/>
</dbReference>
<dbReference type="GO" id="GO:0005634">
    <property type="term" value="C:nucleus"/>
    <property type="evidence" value="ECO:0007669"/>
    <property type="project" value="UniProtKB-SubCell"/>
</dbReference>
<keyword evidence="3 9" id="KW-0158">Chromosome</keyword>
<keyword evidence="9" id="KW-0995">Kinetochore</keyword>
<evidence type="ECO:0000256" key="5">
    <source>
        <dbReference type="ARBA" id="ARBA00022776"/>
    </source>
</evidence>
<dbReference type="InterPro" id="IPR045143">
    <property type="entry name" value="Spc25"/>
</dbReference>
<dbReference type="Pfam" id="PF08234">
    <property type="entry name" value="Spindle_Spc25"/>
    <property type="match status" value="1"/>
</dbReference>
<comment type="subcellular location">
    <subcellularLocation>
        <location evidence="1">Chromosome</location>
        <location evidence="1">Centromere</location>
    </subcellularLocation>
    <subcellularLocation>
        <location evidence="9">Nucleus</location>
    </subcellularLocation>
    <subcellularLocation>
        <location evidence="9">Chromosome</location>
        <location evidence="9">Centromere</location>
        <location evidence="9">Kinetochore</location>
    </subcellularLocation>
</comment>
<keyword evidence="7 9" id="KW-0131">Cell cycle</keyword>
<keyword evidence="5 9" id="KW-0498">Mitosis</keyword>
<protein>
    <recommendedName>
        <fullName evidence="9">Kinetochore protein SPC25</fullName>
    </recommendedName>
</protein>
<evidence type="ECO:0000259" key="12">
    <source>
        <dbReference type="Pfam" id="PF08234"/>
    </source>
</evidence>
<proteinExistence type="inferred from homology"/>
<name>A0AA41V9I7_PAPNU</name>
<comment type="caution">
    <text evidence="13">The sequence shown here is derived from an EMBL/GenBank/DDBJ whole genome shotgun (WGS) entry which is preliminary data.</text>
</comment>
<dbReference type="FunFam" id="3.30.457.50:FF:000001">
    <property type="entry name" value="Probable kinetochore protein spc25"/>
    <property type="match status" value="1"/>
</dbReference>
<evidence type="ECO:0000256" key="9">
    <source>
        <dbReference type="RuleBase" id="RU367150"/>
    </source>
</evidence>
<evidence type="ECO:0000256" key="11">
    <source>
        <dbReference type="SAM" id="MobiDB-lite"/>
    </source>
</evidence>
<comment type="similarity">
    <text evidence="2 9">Belongs to the SPC25 family.</text>
</comment>
<evidence type="ECO:0000256" key="1">
    <source>
        <dbReference type="ARBA" id="ARBA00004584"/>
    </source>
</evidence>
<dbReference type="AlphaFoldDB" id="A0AA41V9I7"/>
<evidence type="ECO:0000256" key="3">
    <source>
        <dbReference type="ARBA" id="ARBA00022454"/>
    </source>
</evidence>
<evidence type="ECO:0000256" key="2">
    <source>
        <dbReference type="ARBA" id="ARBA00006379"/>
    </source>
</evidence>